<evidence type="ECO:0000256" key="1">
    <source>
        <dbReference type="SAM" id="Phobius"/>
    </source>
</evidence>
<keyword evidence="1" id="KW-0472">Membrane</keyword>
<keyword evidence="1" id="KW-0812">Transmembrane</keyword>
<keyword evidence="1" id="KW-1133">Transmembrane helix</keyword>
<dbReference type="EnsemblPlants" id="MELO3C033049.2.1">
    <property type="protein sequence ID" value="MELO3C033049.2.1"/>
    <property type="gene ID" value="MELO3C033049.2"/>
</dbReference>
<dbReference type="AlphaFoldDB" id="A0A9I9EFH4"/>
<reference evidence="2" key="1">
    <citation type="submission" date="2023-03" db="UniProtKB">
        <authorList>
            <consortium name="EnsemblPlants"/>
        </authorList>
    </citation>
    <scope>IDENTIFICATION</scope>
</reference>
<feature type="transmembrane region" description="Helical" evidence="1">
    <location>
        <begin position="98"/>
        <end position="122"/>
    </location>
</feature>
<proteinExistence type="predicted"/>
<organism evidence="2">
    <name type="scientific">Cucumis melo</name>
    <name type="common">Muskmelon</name>
    <dbReference type="NCBI Taxonomy" id="3656"/>
    <lineage>
        <taxon>Eukaryota</taxon>
        <taxon>Viridiplantae</taxon>
        <taxon>Streptophyta</taxon>
        <taxon>Embryophyta</taxon>
        <taxon>Tracheophyta</taxon>
        <taxon>Spermatophyta</taxon>
        <taxon>Magnoliopsida</taxon>
        <taxon>eudicotyledons</taxon>
        <taxon>Gunneridae</taxon>
        <taxon>Pentapetalae</taxon>
        <taxon>rosids</taxon>
        <taxon>fabids</taxon>
        <taxon>Cucurbitales</taxon>
        <taxon>Cucurbitaceae</taxon>
        <taxon>Benincaseae</taxon>
        <taxon>Cucumis</taxon>
    </lineage>
</organism>
<feature type="transmembrane region" description="Helical" evidence="1">
    <location>
        <begin position="54"/>
        <end position="77"/>
    </location>
</feature>
<accession>A0A9I9EFH4</accession>
<evidence type="ECO:0000313" key="2">
    <source>
        <dbReference type="EnsemblPlants" id="MELO3C033049.2.1"/>
    </source>
</evidence>
<name>A0A9I9EFH4_CUCME</name>
<protein>
    <submittedName>
        <fullName evidence="2">Uncharacterized protein</fullName>
    </submittedName>
</protein>
<dbReference type="Gramene" id="MELO3C033049.2.1">
    <property type="protein sequence ID" value="MELO3C033049.2.1"/>
    <property type="gene ID" value="MELO3C033049.2"/>
</dbReference>
<sequence>MKRRHVGEGEELAPLSMELVERAELYAFDRSPSLYLSSFSSLLIHQKPDAKSTFITFFFSLASSLSLPFLSGVELFGEVFLQHSFYCDKKSKAAQLKFLKFSSSSSFLGSASSYLLVVFLASGSRPGFGSVMGFQRKLLLNHLLLSVDTNEKLGWAANGSQNGPENSC</sequence>